<accession>A0A1J7HCT1</accession>
<dbReference type="OrthoDB" id="653151at2759"/>
<feature type="region of interest" description="Disordered" evidence="1">
    <location>
        <begin position="1"/>
        <end position="42"/>
    </location>
</feature>
<gene>
    <name evidence="2" type="ORF">TanjilG_14847</name>
</gene>
<feature type="region of interest" description="Disordered" evidence="1">
    <location>
        <begin position="334"/>
        <end position="440"/>
    </location>
</feature>
<proteinExistence type="predicted"/>
<evidence type="ECO:0000313" key="3">
    <source>
        <dbReference type="Proteomes" id="UP000188354"/>
    </source>
</evidence>
<dbReference type="PANTHER" id="PTHR33416:SF18">
    <property type="entry name" value="NUCLEOPORIN-LIKE PROTEIN"/>
    <property type="match status" value="1"/>
</dbReference>
<dbReference type="AlphaFoldDB" id="A0A1J7HCT1"/>
<evidence type="ECO:0000313" key="2">
    <source>
        <dbReference type="EMBL" id="OIV98258.1"/>
    </source>
</evidence>
<reference evidence="2 3" key="1">
    <citation type="journal article" date="2017" name="Plant Biotechnol. J.">
        <title>A comprehensive draft genome sequence for lupin (Lupinus angustifolius), an emerging health food: insights into plant-microbe interactions and legume evolution.</title>
        <authorList>
            <person name="Hane J.K."/>
            <person name="Ming Y."/>
            <person name="Kamphuis L.G."/>
            <person name="Nelson M.N."/>
            <person name="Garg G."/>
            <person name="Atkins C.A."/>
            <person name="Bayer P.E."/>
            <person name="Bravo A."/>
            <person name="Bringans S."/>
            <person name="Cannon S."/>
            <person name="Edwards D."/>
            <person name="Foley R."/>
            <person name="Gao L.L."/>
            <person name="Harrison M.J."/>
            <person name="Huang W."/>
            <person name="Hurgobin B."/>
            <person name="Li S."/>
            <person name="Liu C.W."/>
            <person name="McGrath A."/>
            <person name="Morahan G."/>
            <person name="Murray J."/>
            <person name="Weller J."/>
            <person name="Jian J."/>
            <person name="Singh K.B."/>
        </authorList>
    </citation>
    <scope>NUCLEOTIDE SEQUENCE [LARGE SCALE GENOMIC DNA]</scope>
    <source>
        <strain evidence="3">cv. Tanjil</strain>
        <tissue evidence="2">Whole plant</tissue>
    </source>
</reference>
<dbReference type="GO" id="GO:0071763">
    <property type="term" value="P:nuclear membrane organization"/>
    <property type="evidence" value="ECO:0007669"/>
    <property type="project" value="TreeGrafter"/>
</dbReference>
<organism evidence="2 3">
    <name type="scientific">Lupinus angustifolius</name>
    <name type="common">Narrow-leaved blue lupine</name>
    <dbReference type="NCBI Taxonomy" id="3871"/>
    <lineage>
        <taxon>Eukaryota</taxon>
        <taxon>Viridiplantae</taxon>
        <taxon>Streptophyta</taxon>
        <taxon>Embryophyta</taxon>
        <taxon>Tracheophyta</taxon>
        <taxon>Spermatophyta</taxon>
        <taxon>Magnoliopsida</taxon>
        <taxon>eudicotyledons</taxon>
        <taxon>Gunneridae</taxon>
        <taxon>Pentapetalae</taxon>
        <taxon>rosids</taxon>
        <taxon>fabids</taxon>
        <taxon>Fabales</taxon>
        <taxon>Fabaceae</taxon>
        <taxon>Papilionoideae</taxon>
        <taxon>50 kb inversion clade</taxon>
        <taxon>genistoids sensu lato</taxon>
        <taxon>core genistoids</taxon>
        <taxon>Genisteae</taxon>
        <taxon>Lupinus</taxon>
    </lineage>
</organism>
<dbReference type="OMA" id="KPSACWP"/>
<dbReference type="Gramene" id="OIV98258">
    <property type="protein sequence ID" value="OIV98258"/>
    <property type="gene ID" value="TanjilG_14847"/>
</dbReference>
<evidence type="ECO:0000256" key="1">
    <source>
        <dbReference type="SAM" id="MobiDB-lite"/>
    </source>
</evidence>
<dbReference type="EMBL" id="CM007374">
    <property type="protein sequence ID" value="OIV98258.1"/>
    <property type="molecule type" value="Genomic_DNA"/>
</dbReference>
<feature type="compositionally biased region" description="Pro residues" evidence="1">
    <location>
        <begin position="26"/>
        <end position="35"/>
    </location>
</feature>
<sequence>MDTDQITVEPLHDRGAGGKVRRPPLRKPPASPYARPPVTTRRRWISKLVDPAYRLISGGASRILPSFFSTPAPAPALPGTSSDTQDDQGKWQSGEQGHGDDGRKSYSHLQASKSTEMESAGHISGKLKSSSVIDLNRQHEKGEQSDKNRISDIEKLVEGNTFSRDEFSRLVEVLNSRAIDLPNVEKGKENNNLASRKDHQELALAHRLPKVSNEQRHEELNVVVWGNSTPLGLSKVQDEIGASPIEIARAYMDSRASEAGPSSKSIIQTIESTVLHGAEAAMKPYDPSPYRKSSSCWPGAMVQDAYVTPHSQRSRYGLQNFPRTPYSRSLLSKSKTRLTHIQGDSHISSTPLRQSEATRYLQDKSKADASESGYGSVGPIRRNRHTVGAQSSSRRPAYSSLRGPSQSGVNEAFTPAVTRNSDPDGRGSTHKPLGFEVGTPTVPMHTTLMAKKILEHIDRNIPTPKEKSAELKLATEWKKPEPTTLSKDVSPYKYDGLDGKKSVLTNEGQGNFNFGIPPKEIADKSITVTKEGTLSSDMNIHRSIPRLGNDALTTQNFGGSQFSFMKSTEQQEQDVLKTLPSGGNPFELNLEKKSVSNSPASKPVLPPISIKKHDSKWTFSSDNGSGFTFPISASSSVLSEPPTPSIMPLFSTGDQHQSNERSTEPSYSFGLKSSSQALVFSFPSTSNTTVHNDAGEIKFNFGSNDKERLSFSFGKDAVCY</sequence>
<protein>
    <recommendedName>
        <fullName evidence="4">Nuclear pore complex protein NUP1</fullName>
    </recommendedName>
</protein>
<dbReference type="PANTHER" id="PTHR33416">
    <property type="entry name" value="NUCLEAR PORE COMPLEX PROTEIN NUP1"/>
    <property type="match status" value="1"/>
</dbReference>
<dbReference type="Proteomes" id="UP000188354">
    <property type="component" value="Chromosome LG14"/>
</dbReference>
<dbReference type="STRING" id="3871.A0A1J7HCT1"/>
<name>A0A1J7HCT1_LUPAN</name>
<feature type="region of interest" description="Disordered" evidence="1">
    <location>
        <begin position="64"/>
        <end position="132"/>
    </location>
</feature>
<dbReference type="KEGG" id="lang:109326903"/>
<evidence type="ECO:0008006" key="4">
    <source>
        <dbReference type="Google" id="ProtNLM"/>
    </source>
</evidence>
<feature type="compositionally biased region" description="Polar residues" evidence="1">
    <location>
        <begin position="345"/>
        <end position="357"/>
    </location>
</feature>
<dbReference type="GO" id="GO:0005635">
    <property type="term" value="C:nuclear envelope"/>
    <property type="evidence" value="ECO:0007669"/>
    <property type="project" value="TreeGrafter"/>
</dbReference>
<keyword evidence="3" id="KW-1185">Reference proteome</keyword>